<proteinExistence type="predicted"/>
<gene>
    <name evidence="3" type="ORF">GCM10009416_26920</name>
</gene>
<feature type="region of interest" description="Disordered" evidence="1">
    <location>
        <begin position="19"/>
        <end position="47"/>
    </location>
</feature>
<name>A0ABP3QF22_9PROT</name>
<evidence type="ECO:0000259" key="2">
    <source>
        <dbReference type="Pfam" id="PF18557"/>
    </source>
</evidence>
<sequence length="88" mass="9567">MVRGSAFMLKELPAASSLPARTMSKAKSGGADDASAHPRATRSDKGSSEAFDIWLQQGLHKLYDSVAKEPVPDELLKLIEQDLAERNK</sequence>
<dbReference type="InterPro" id="IPR041649">
    <property type="entry name" value="NepR"/>
</dbReference>
<organism evidence="3 4">
    <name type="scientific">Craurococcus roseus</name>
    <dbReference type="NCBI Taxonomy" id="77585"/>
    <lineage>
        <taxon>Bacteria</taxon>
        <taxon>Pseudomonadati</taxon>
        <taxon>Pseudomonadota</taxon>
        <taxon>Alphaproteobacteria</taxon>
        <taxon>Acetobacterales</taxon>
        <taxon>Acetobacteraceae</taxon>
        <taxon>Craurococcus</taxon>
    </lineage>
</organism>
<protein>
    <recommendedName>
        <fullName evidence="2">Anti-sigma factor NepR domain-containing protein</fullName>
    </recommendedName>
</protein>
<feature type="domain" description="Anti-sigma factor NepR" evidence="2">
    <location>
        <begin position="57"/>
        <end position="81"/>
    </location>
</feature>
<evidence type="ECO:0000313" key="4">
    <source>
        <dbReference type="Proteomes" id="UP001501588"/>
    </source>
</evidence>
<evidence type="ECO:0000313" key="3">
    <source>
        <dbReference type="EMBL" id="GAA0587048.1"/>
    </source>
</evidence>
<evidence type="ECO:0000256" key="1">
    <source>
        <dbReference type="SAM" id="MobiDB-lite"/>
    </source>
</evidence>
<reference evidence="4" key="1">
    <citation type="journal article" date="2019" name="Int. J. Syst. Evol. Microbiol.">
        <title>The Global Catalogue of Microorganisms (GCM) 10K type strain sequencing project: providing services to taxonomists for standard genome sequencing and annotation.</title>
        <authorList>
            <consortium name="The Broad Institute Genomics Platform"/>
            <consortium name="The Broad Institute Genome Sequencing Center for Infectious Disease"/>
            <person name="Wu L."/>
            <person name="Ma J."/>
        </authorList>
    </citation>
    <scope>NUCLEOTIDE SEQUENCE [LARGE SCALE GENOMIC DNA]</scope>
    <source>
        <strain evidence="4">JCM 9933</strain>
    </source>
</reference>
<accession>A0ABP3QF22</accession>
<dbReference type="Proteomes" id="UP001501588">
    <property type="component" value="Unassembled WGS sequence"/>
</dbReference>
<keyword evidence="4" id="KW-1185">Reference proteome</keyword>
<dbReference type="EMBL" id="BAAAFZ010000038">
    <property type="protein sequence ID" value="GAA0587048.1"/>
    <property type="molecule type" value="Genomic_DNA"/>
</dbReference>
<comment type="caution">
    <text evidence="3">The sequence shown here is derived from an EMBL/GenBank/DDBJ whole genome shotgun (WGS) entry which is preliminary data.</text>
</comment>
<dbReference type="Pfam" id="PF18557">
    <property type="entry name" value="NepR"/>
    <property type="match status" value="1"/>
</dbReference>